<organism evidence="1 2">
    <name type="scientific">Hymenobacter sedentarius</name>
    <dbReference type="NCBI Taxonomy" id="1411621"/>
    <lineage>
        <taxon>Bacteria</taxon>
        <taxon>Pseudomonadati</taxon>
        <taxon>Bacteroidota</taxon>
        <taxon>Cytophagia</taxon>
        <taxon>Cytophagales</taxon>
        <taxon>Hymenobacteraceae</taxon>
        <taxon>Hymenobacter</taxon>
    </lineage>
</organism>
<dbReference type="KEGG" id="hyg:AUC43_03875"/>
<evidence type="ECO:0008006" key="3">
    <source>
        <dbReference type="Google" id="ProtNLM"/>
    </source>
</evidence>
<dbReference type="RefSeq" id="WP_068190161.1">
    <property type="nucleotide sequence ID" value="NZ_CP013909.1"/>
</dbReference>
<keyword evidence="2" id="KW-1185">Reference proteome</keyword>
<dbReference type="EMBL" id="CP013909">
    <property type="protein sequence ID" value="ALW84310.1"/>
    <property type="molecule type" value="Genomic_DNA"/>
</dbReference>
<name>A0A0U3SDU7_9BACT</name>
<proteinExistence type="predicted"/>
<reference evidence="1 2" key="1">
    <citation type="submission" date="2015-12" db="EMBL/GenBank/DDBJ databases">
        <authorList>
            <person name="Shamseldin A."/>
            <person name="Moawad H."/>
            <person name="Abd El-Rahim W.M."/>
            <person name="Sadowsky M.J."/>
        </authorList>
    </citation>
    <scope>NUCLEOTIDE SEQUENCE [LARGE SCALE GENOMIC DNA]</scope>
    <source>
        <strain evidence="1 2">DG5B</strain>
    </source>
</reference>
<accession>A0A0U3SDU7</accession>
<dbReference type="AlphaFoldDB" id="A0A0U3SDU7"/>
<dbReference type="Proteomes" id="UP000059542">
    <property type="component" value="Chromosome"/>
</dbReference>
<evidence type="ECO:0000313" key="2">
    <source>
        <dbReference type="Proteomes" id="UP000059542"/>
    </source>
</evidence>
<evidence type="ECO:0000313" key="1">
    <source>
        <dbReference type="EMBL" id="ALW84310.1"/>
    </source>
</evidence>
<gene>
    <name evidence="1" type="ORF">AUC43_03875</name>
</gene>
<sequence>MSSENWFTKSKLQRFQSLSATVLAPVRVAASWQMSNHATVAYQRFERPVNGLALRNLQLQSTQTVQMPRELRLTLHLTLRYRFQHGQQAAACSRSSYELEELRRTGQQ</sequence>
<protein>
    <recommendedName>
        <fullName evidence="3">Outer membrane protein beta-barrel domain-containing protein</fullName>
    </recommendedName>
</protein>